<dbReference type="Proteomes" id="UP000636505">
    <property type="component" value="Unassembled WGS sequence"/>
</dbReference>
<sequence>MLLNSQSQSAPENLPENPPVITVEGVSKKFCRDLRRSLFYGVQDIAADLTGGRRHSDRLRSHEFWALKDINFQLHRGEALGLVGTNGAGKSTLLRIISGLIKPDVGKVRVSGRIAPLIALGAGFNPILTGRENIYANMSILGLTTSQIEARFQDVVDFAEIEEAIDAPVQTYSSGMAARLGFACAIHTDPEILLIDEVLAVGDARFKAKCYRRLYEIRQRGVSFILVNHNPQAILNICDTAVYLSKGCLAARGNSGEIVAQYEKDLFLDEVEFGSNRMSLPAKPRAESLGLDIRDLFFRDEYGNILQALFAGEAVSFCVGIESYHVFEGITMHVKINKIGGEDNSGTVLYLNGENDDVYFSTESGQYELRLELPYLGLEAGAYTMNLKIKKDSIYTFDVVESFKFTVQSKSRENKCVFYQPRTWKIMESASKADAFPH</sequence>
<keyword evidence="3" id="KW-0547">Nucleotide-binding</keyword>
<name>A0A8J7AWT0_9CYAN</name>
<comment type="similarity">
    <text evidence="1">Belongs to the ABC transporter superfamily.</text>
</comment>
<dbReference type="GO" id="GO:0140359">
    <property type="term" value="F:ABC-type transporter activity"/>
    <property type="evidence" value="ECO:0007669"/>
    <property type="project" value="InterPro"/>
</dbReference>
<dbReference type="InterPro" id="IPR003593">
    <property type="entry name" value="AAA+_ATPase"/>
</dbReference>
<dbReference type="PROSITE" id="PS50893">
    <property type="entry name" value="ABC_TRANSPORTER_2"/>
    <property type="match status" value="1"/>
</dbReference>
<evidence type="ECO:0000256" key="1">
    <source>
        <dbReference type="ARBA" id="ARBA00005417"/>
    </source>
</evidence>
<dbReference type="InterPro" id="IPR017871">
    <property type="entry name" value="ABC_transporter-like_CS"/>
</dbReference>
<dbReference type="GO" id="GO:0005524">
    <property type="term" value="F:ATP binding"/>
    <property type="evidence" value="ECO:0007669"/>
    <property type="project" value="UniProtKB-KW"/>
</dbReference>
<evidence type="ECO:0000256" key="4">
    <source>
        <dbReference type="ARBA" id="ARBA00022840"/>
    </source>
</evidence>
<dbReference type="SUPFAM" id="SSF52540">
    <property type="entry name" value="P-loop containing nucleoside triphosphate hydrolases"/>
    <property type="match status" value="1"/>
</dbReference>
<evidence type="ECO:0000259" key="5">
    <source>
        <dbReference type="PROSITE" id="PS50893"/>
    </source>
</evidence>
<accession>A0A8J7AWT0</accession>
<dbReference type="PROSITE" id="PS00211">
    <property type="entry name" value="ABC_TRANSPORTER_1"/>
    <property type="match status" value="1"/>
</dbReference>
<organism evidence="6 7">
    <name type="scientific">Vasconcelosia minhoensis LEGE 07310</name>
    <dbReference type="NCBI Taxonomy" id="915328"/>
    <lineage>
        <taxon>Bacteria</taxon>
        <taxon>Bacillati</taxon>
        <taxon>Cyanobacteriota</taxon>
        <taxon>Cyanophyceae</taxon>
        <taxon>Nodosilineales</taxon>
        <taxon>Cymatolegaceae</taxon>
        <taxon>Vasconcelosia</taxon>
        <taxon>Vasconcelosia minhoensis</taxon>
    </lineage>
</organism>
<dbReference type="Pfam" id="PF14524">
    <property type="entry name" value="Wzt_C"/>
    <property type="match status" value="1"/>
</dbReference>
<dbReference type="InterPro" id="IPR050683">
    <property type="entry name" value="Bact_Polysacc_Export_ATP-bd"/>
</dbReference>
<dbReference type="AlphaFoldDB" id="A0A8J7AWT0"/>
<dbReference type="InterPro" id="IPR029439">
    <property type="entry name" value="Wzt_C"/>
</dbReference>
<dbReference type="GO" id="GO:0016020">
    <property type="term" value="C:membrane"/>
    <property type="evidence" value="ECO:0007669"/>
    <property type="project" value="InterPro"/>
</dbReference>
<gene>
    <name evidence="6" type="ORF">IQ241_15785</name>
</gene>
<dbReference type="PANTHER" id="PTHR46743:SF2">
    <property type="entry name" value="TEICHOIC ACIDS EXPORT ATP-BINDING PROTEIN TAGH"/>
    <property type="match status" value="1"/>
</dbReference>
<dbReference type="SMART" id="SM00382">
    <property type="entry name" value="AAA"/>
    <property type="match status" value="1"/>
</dbReference>
<keyword evidence="4 6" id="KW-0067">ATP-binding</keyword>
<evidence type="ECO:0000256" key="2">
    <source>
        <dbReference type="ARBA" id="ARBA00022448"/>
    </source>
</evidence>
<dbReference type="Pfam" id="PF00005">
    <property type="entry name" value="ABC_tran"/>
    <property type="match status" value="1"/>
</dbReference>
<reference evidence="6" key="1">
    <citation type="submission" date="2020-10" db="EMBL/GenBank/DDBJ databases">
        <authorList>
            <person name="Castelo-Branco R."/>
            <person name="Eusebio N."/>
            <person name="Adriana R."/>
            <person name="Vieira A."/>
            <person name="Brugerolle De Fraissinette N."/>
            <person name="Rezende De Castro R."/>
            <person name="Schneider M.P."/>
            <person name="Vasconcelos V."/>
            <person name="Leao P.N."/>
        </authorList>
    </citation>
    <scope>NUCLEOTIDE SEQUENCE</scope>
    <source>
        <strain evidence="6">LEGE 07310</strain>
    </source>
</reference>
<keyword evidence="7" id="KW-1185">Reference proteome</keyword>
<evidence type="ECO:0000313" key="6">
    <source>
        <dbReference type="EMBL" id="MBE9078738.1"/>
    </source>
</evidence>
<comment type="caution">
    <text evidence="6">The sequence shown here is derived from an EMBL/GenBank/DDBJ whole genome shotgun (WGS) entry which is preliminary data.</text>
</comment>
<dbReference type="InterPro" id="IPR003439">
    <property type="entry name" value="ABC_transporter-like_ATP-bd"/>
</dbReference>
<dbReference type="PANTHER" id="PTHR46743">
    <property type="entry name" value="TEICHOIC ACIDS EXPORT ATP-BINDING PROTEIN TAGH"/>
    <property type="match status" value="1"/>
</dbReference>
<dbReference type="CDD" id="cd03220">
    <property type="entry name" value="ABC_KpsT_Wzt"/>
    <property type="match status" value="1"/>
</dbReference>
<proteinExistence type="inferred from homology"/>
<dbReference type="InterPro" id="IPR015860">
    <property type="entry name" value="ABC_transpr_TagH-like"/>
</dbReference>
<dbReference type="GO" id="GO:0016887">
    <property type="term" value="F:ATP hydrolysis activity"/>
    <property type="evidence" value="ECO:0007669"/>
    <property type="project" value="InterPro"/>
</dbReference>
<protein>
    <submittedName>
        <fullName evidence="6">ATP-binding cassette domain-containing protein</fullName>
    </submittedName>
</protein>
<dbReference type="Gene3D" id="3.40.50.300">
    <property type="entry name" value="P-loop containing nucleotide triphosphate hydrolases"/>
    <property type="match status" value="1"/>
</dbReference>
<evidence type="ECO:0000313" key="7">
    <source>
        <dbReference type="Proteomes" id="UP000636505"/>
    </source>
</evidence>
<dbReference type="EMBL" id="JADEXG010000039">
    <property type="protein sequence ID" value="MBE9078738.1"/>
    <property type="molecule type" value="Genomic_DNA"/>
</dbReference>
<evidence type="ECO:0000256" key="3">
    <source>
        <dbReference type="ARBA" id="ARBA00022741"/>
    </source>
</evidence>
<dbReference type="RefSeq" id="WP_193908896.1">
    <property type="nucleotide sequence ID" value="NZ_JADEXG010000039.1"/>
</dbReference>
<keyword evidence="2" id="KW-0813">Transport</keyword>
<dbReference type="InterPro" id="IPR027417">
    <property type="entry name" value="P-loop_NTPase"/>
</dbReference>
<feature type="domain" description="ABC transporter" evidence="5">
    <location>
        <begin position="40"/>
        <end position="271"/>
    </location>
</feature>